<evidence type="ECO:0000313" key="2">
    <source>
        <dbReference type="Proteomes" id="UP001148482"/>
    </source>
</evidence>
<name>A0A9X3CZ77_9FLAO</name>
<accession>A0A9X3CZ77</accession>
<dbReference type="RefSeq" id="WP_266070562.1">
    <property type="nucleotide sequence ID" value="NZ_JAPJDA010000023.1"/>
</dbReference>
<dbReference type="EMBL" id="JAPJDA010000023">
    <property type="protein sequence ID" value="MCX2839217.1"/>
    <property type="molecule type" value="Genomic_DNA"/>
</dbReference>
<dbReference type="AlphaFoldDB" id="A0A9X3CZ77"/>
<gene>
    <name evidence="1" type="ORF">OQ279_13770</name>
</gene>
<dbReference type="Proteomes" id="UP001148482">
    <property type="component" value="Unassembled WGS sequence"/>
</dbReference>
<comment type="caution">
    <text evidence="1">The sequence shown here is derived from an EMBL/GenBank/DDBJ whole genome shotgun (WGS) entry which is preliminary data.</text>
</comment>
<reference evidence="1" key="1">
    <citation type="submission" date="2022-11" db="EMBL/GenBank/DDBJ databases">
        <title>Salinimicrobium profundisediminis sp. nov., isolated from deep-sea sediment of the Mariana Trench.</title>
        <authorList>
            <person name="Fu H."/>
        </authorList>
    </citation>
    <scope>NUCLEOTIDE SEQUENCE</scope>
    <source>
        <strain evidence="1">MT39</strain>
    </source>
</reference>
<keyword evidence="2" id="KW-1185">Reference proteome</keyword>
<proteinExistence type="predicted"/>
<sequence>MGFKNYIAAFLVLLFFGKMVSIDAKLLGIILNASEVTLVNKMCPKQQLDKDSPDEFAQADLESHFEFDYLCQVAFDFKPDEEVNIVTHDNFKKHSYRAPGIFSISRNKFYPPPRV</sequence>
<protein>
    <submittedName>
        <fullName evidence="1">Uncharacterized protein</fullName>
    </submittedName>
</protein>
<evidence type="ECO:0000313" key="1">
    <source>
        <dbReference type="EMBL" id="MCX2839217.1"/>
    </source>
</evidence>
<organism evidence="1 2">
    <name type="scientific">Salinimicrobium profundisediminis</name>
    <dbReference type="NCBI Taxonomy" id="2994553"/>
    <lineage>
        <taxon>Bacteria</taxon>
        <taxon>Pseudomonadati</taxon>
        <taxon>Bacteroidota</taxon>
        <taxon>Flavobacteriia</taxon>
        <taxon>Flavobacteriales</taxon>
        <taxon>Flavobacteriaceae</taxon>
        <taxon>Salinimicrobium</taxon>
    </lineage>
</organism>